<evidence type="ECO:0000313" key="4">
    <source>
        <dbReference type="EMBL" id="KAJ3203373.1"/>
    </source>
</evidence>
<accession>A0AAD5TTL1</accession>
<dbReference type="InterPro" id="IPR023578">
    <property type="entry name" value="Ras_GEF_dom_sf"/>
</dbReference>
<evidence type="ECO:0000313" key="5">
    <source>
        <dbReference type="Proteomes" id="UP001211065"/>
    </source>
</evidence>
<dbReference type="AlphaFoldDB" id="A0AAD5TTL1"/>
<comment type="caution">
    <text evidence="4">The sequence shown here is derived from an EMBL/GenBank/DDBJ whole genome shotgun (WGS) entry which is preliminary data.</text>
</comment>
<evidence type="ECO:0000256" key="2">
    <source>
        <dbReference type="SAM" id="MobiDB-lite"/>
    </source>
</evidence>
<gene>
    <name evidence="4" type="ORF">HK099_001534</name>
</gene>
<evidence type="ECO:0000259" key="3">
    <source>
        <dbReference type="PROSITE" id="PS50212"/>
    </source>
</evidence>
<dbReference type="Proteomes" id="UP001211065">
    <property type="component" value="Unassembled WGS sequence"/>
</dbReference>
<reference evidence="4" key="1">
    <citation type="submission" date="2020-05" db="EMBL/GenBank/DDBJ databases">
        <title>Phylogenomic resolution of chytrid fungi.</title>
        <authorList>
            <person name="Stajich J.E."/>
            <person name="Amses K."/>
            <person name="Simmons R."/>
            <person name="Seto K."/>
            <person name="Myers J."/>
            <person name="Bonds A."/>
            <person name="Quandt C.A."/>
            <person name="Barry K."/>
            <person name="Liu P."/>
            <person name="Grigoriev I."/>
            <person name="Longcore J.E."/>
            <person name="James T.Y."/>
        </authorList>
    </citation>
    <scope>NUCLEOTIDE SEQUENCE</scope>
    <source>
        <strain evidence="4">JEL0476</strain>
    </source>
</reference>
<feature type="region of interest" description="Disordered" evidence="2">
    <location>
        <begin position="187"/>
        <end position="216"/>
    </location>
</feature>
<feature type="compositionally biased region" description="Polar residues" evidence="2">
    <location>
        <begin position="11"/>
        <end position="54"/>
    </location>
</feature>
<name>A0AAD5TTL1_9FUNG</name>
<dbReference type="Pfam" id="PF00618">
    <property type="entry name" value="RasGEF_N"/>
    <property type="match status" value="1"/>
</dbReference>
<dbReference type="SUPFAM" id="SSF48366">
    <property type="entry name" value="Ras GEF"/>
    <property type="match status" value="1"/>
</dbReference>
<feature type="domain" description="N-terminal Ras-GEF" evidence="3">
    <location>
        <begin position="352"/>
        <end position="429"/>
    </location>
</feature>
<dbReference type="EMBL" id="JADGJW010001439">
    <property type="protein sequence ID" value="KAJ3203373.1"/>
    <property type="molecule type" value="Genomic_DNA"/>
</dbReference>
<protein>
    <recommendedName>
        <fullName evidence="3">N-terminal Ras-GEF domain-containing protein</fullName>
    </recommendedName>
</protein>
<feature type="region of interest" description="Disordered" evidence="2">
    <location>
        <begin position="1"/>
        <end position="54"/>
    </location>
</feature>
<dbReference type="PROSITE" id="PS50212">
    <property type="entry name" value="RASGEF_NTER"/>
    <property type="match status" value="1"/>
</dbReference>
<sequence>MQQFKAKLKESSNSIEVNGNSRVNSIGSLNGSSNCLTEGKASSTTELTDKQAFSAQVNPNDLDDIDKTVEKKSSDFLGDLNKALDLKNLQSESLSSIEFCQNRQIPQFLSNTELPNIPPSVSGSYQSEFSINLEAVDAFNDSSASLTSPTSETIYSLPVEIQTDKSIRKRTVSTPILKSTFRKHLSPSRKPVVESKQLEKKKSVEGAPDLSSSSSLISSSTTEKKFCLIKYIIQKKNAVVDKAQLNKIEKKILKIYDMNLFMLQILGEICITNNLKLEEYSLKYFCNQQETKISEEDELLEMDRRLFSFLPVNEQNNEAVLDLVVFFGEKKYETVIVCEDEKDVMILRNVKKHQIVMAATSDKLIEKATNCQEKDLEFLDTLFMSFRTFLKPLDFLDILIAKFNSQLPENPTIEDIEFYNKMKYPTQKK</sequence>
<dbReference type="Gene3D" id="1.20.870.10">
    <property type="entry name" value="Son of sevenless (SoS) protein Chain: S domain 1"/>
    <property type="match status" value="1"/>
</dbReference>
<proteinExistence type="predicted"/>
<evidence type="ECO:0000256" key="1">
    <source>
        <dbReference type="PROSITE-ProRule" id="PRU00135"/>
    </source>
</evidence>
<dbReference type="InterPro" id="IPR000651">
    <property type="entry name" value="Ras-like_Gua-exchang_fac_N"/>
</dbReference>
<organism evidence="4 5">
    <name type="scientific">Clydaea vesicula</name>
    <dbReference type="NCBI Taxonomy" id="447962"/>
    <lineage>
        <taxon>Eukaryota</taxon>
        <taxon>Fungi</taxon>
        <taxon>Fungi incertae sedis</taxon>
        <taxon>Chytridiomycota</taxon>
        <taxon>Chytridiomycota incertae sedis</taxon>
        <taxon>Chytridiomycetes</taxon>
        <taxon>Lobulomycetales</taxon>
        <taxon>Lobulomycetaceae</taxon>
        <taxon>Clydaea</taxon>
    </lineage>
</organism>
<keyword evidence="5" id="KW-1185">Reference proteome</keyword>
<feature type="compositionally biased region" description="Basic and acidic residues" evidence="2">
    <location>
        <begin position="191"/>
        <end position="204"/>
    </location>
</feature>
<keyword evidence="1" id="KW-0344">Guanine-nucleotide releasing factor</keyword>
<dbReference type="GO" id="GO:0005085">
    <property type="term" value="F:guanyl-nucleotide exchange factor activity"/>
    <property type="evidence" value="ECO:0007669"/>
    <property type="project" value="UniProtKB-KW"/>
</dbReference>